<feature type="region of interest" description="Disordered" evidence="1">
    <location>
        <begin position="1"/>
        <end position="20"/>
    </location>
</feature>
<dbReference type="EMBL" id="HBUE01129311">
    <property type="protein sequence ID" value="CAG6495607.1"/>
    <property type="molecule type" value="Transcribed_RNA"/>
</dbReference>
<feature type="region of interest" description="Disordered" evidence="1">
    <location>
        <begin position="85"/>
        <end position="109"/>
    </location>
</feature>
<dbReference type="AlphaFoldDB" id="A0A8D8CQR9"/>
<proteinExistence type="predicted"/>
<reference evidence="2" key="1">
    <citation type="submission" date="2021-05" db="EMBL/GenBank/DDBJ databases">
        <authorList>
            <person name="Alioto T."/>
            <person name="Alioto T."/>
            <person name="Gomez Garrido J."/>
        </authorList>
    </citation>
    <scope>NUCLEOTIDE SEQUENCE</scope>
</reference>
<evidence type="ECO:0000256" key="1">
    <source>
        <dbReference type="SAM" id="MobiDB-lite"/>
    </source>
</evidence>
<evidence type="ECO:0000313" key="2">
    <source>
        <dbReference type="EMBL" id="CAG6495607.1"/>
    </source>
</evidence>
<accession>A0A8D8CQR9</accession>
<name>A0A8D8CQR9_CULPI</name>
<protein>
    <submittedName>
        <fullName evidence="2">(northern house mosquito) hypothetical protein</fullName>
    </submittedName>
</protein>
<organism evidence="2">
    <name type="scientific">Culex pipiens</name>
    <name type="common">House mosquito</name>
    <dbReference type="NCBI Taxonomy" id="7175"/>
    <lineage>
        <taxon>Eukaryota</taxon>
        <taxon>Metazoa</taxon>
        <taxon>Ecdysozoa</taxon>
        <taxon>Arthropoda</taxon>
        <taxon>Hexapoda</taxon>
        <taxon>Insecta</taxon>
        <taxon>Pterygota</taxon>
        <taxon>Neoptera</taxon>
        <taxon>Endopterygota</taxon>
        <taxon>Diptera</taxon>
        <taxon>Nematocera</taxon>
        <taxon>Culicoidea</taxon>
        <taxon>Culicidae</taxon>
        <taxon>Culicinae</taxon>
        <taxon>Culicini</taxon>
        <taxon>Culex</taxon>
        <taxon>Culex</taxon>
    </lineage>
</organism>
<sequence>MLHPSPPGNPHDAPFPGLLQGQRPLHHAAADERHDHGRRCHLWPNCRPNVRMLRGQSRLDAQLGAQRHGLGLRARRRRRVCALPGRDPVHRGSATGHLPPAQQHCQRRDGRVHHGRAEVPWRAHRYLSRGERVFFLGIRF</sequence>